<dbReference type="AlphaFoldDB" id="A0A182JG80"/>
<sequence length="116" mass="12620">MPGGRPTGVVSCVGLKDGLPTGECAWGTGSFAEEEPFPFESPPDPFGGGDLTSGFGFLRGRYTHNEKFTLPSDRNAHEIRIQLQRFGTRYRDEKRQIGGGCYKSPPHSGRTDPSDS</sequence>
<reference evidence="1" key="1">
    <citation type="submission" date="2022-08" db="UniProtKB">
        <authorList>
            <consortium name="EnsemblMetazoa"/>
        </authorList>
    </citation>
    <scope>IDENTIFICATION</scope>
    <source>
        <strain evidence="1">EBRO</strain>
    </source>
</reference>
<dbReference type="EnsemblMetazoa" id="AATE017515-RA">
    <property type="protein sequence ID" value="AATE017515-PA.1"/>
    <property type="gene ID" value="AATE017515"/>
</dbReference>
<dbReference type="VEuPathDB" id="VectorBase:AATE017515"/>
<protein>
    <submittedName>
        <fullName evidence="1">Uncharacterized protein</fullName>
    </submittedName>
</protein>
<accession>A0A182JG80</accession>
<proteinExistence type="predicted"/>
<evidence type="ECO:0000313" key="1">
    <source>
        <dbReference type="EnsemblMetazoa" id="AATE017515-PA.1"/>
    </source>
</evidence>
<name>A0A182JG80_ANOAO</name>
<organism evidence="1">
    <name type="scientific">Anopheles atroparvus</name>
    <name type="common">European mosquito</name>
    <dbReference type="NCBI Taxonomy" id="41427"/>
    <lineage>
        <taxon>Eukaryota</taxon>
        <taxon>Metazoa</taxon>
        <taxon>Ecdysozoa</taxon>
        <taxon>Arthropoda</taxon>
        <taxon>Hexapoda</taxon>
        <taxon>Insecta</taxon>
        <taxon>Pterygota</taxon>
        <taxon>Neoptera</taxon>
        <taxon>Endopterygota</taxon>
        <taxon>Diptera</taxon>
        <taxon>Nematocera</taxon>
        <taxon>Culicoidea</taxon>
        <taxon>Culicidae</taxon>
        <taxon>Anophelinae</taxon>
        <taxon>Anopheles</taxon>
    </lineage>
</organism>